<evidence type="ECO:0000259" key="5">
    <source>
        <dbReference type="PROSITE" id="PS50122"/>
    </source>
</evidence>
<dbReference type="EC" id="3.1.1.61" evidence="2"/>
<dbReference type="Proteomes" id="UP000475582">
    <property type="component" value="Unassembled WGS sequence"/>
</dbReference>
<dbReference type="OrthoDB" id="9791760at2"/>
<comment type="caution">
    <text evidence="6">The sequence shown here is derived from an EMBL/GenBank/DDBJ whole genome shotgun (WGS) entry which is preliminary data.</text>
</comment>
<evidence type="ECO:0000256" key="4">
    <source>
        <dbReference type="PROSITE-ProRule" id="PRU00050"/>
    </source>
</evidence>
<feature type="active site" evidence="4">
    <location>
        <position position="143"/>
    </location>
</feature>
<sequence length="336" mass="35326">MTQPAIARESVVNRVIVVGTSAGGLHALGALLGYLPADLPAAILLVMHIGSRFSVLPEVLQRHSALPVAFAQDRQELVAGTVVVAPPDRHLLVMREGAALRAVLSCAAKENHTRPAIDPLFRTVAEAADGRAVGVILSGYLDDGVAGLQAIKACGGVAVAQDPAEAAAPDMPRNAVSNVALDLCAPLQEIAAALTRYARTPPPAAGAHEIPSWLRTENRIVADGGDLKALQQIASPSNYACPACGGVLFEMTQRRPTRYRCHTGHAFSALSLLLEQQTVIEESLRSAVRALHEKESLAEQLAAESTLHGRAPEADYAGIARRCREEAAQLLALLAG</sequence>
<evidence type="ECO:0000256" key="2">
    <source>
        <dbReference type="ARBA" id="ARBA00039140"/>
    </source>
</evidence>
<dbReference type="InterPro" id="IPR035909">
    <property type="entry name" value="CheB_C"/>
</dbReference>
<gene>
    <name evidence="6" type="ORF">GM676_08930</name>
</gene>
<evidence type="ECO:0000313" key="7">
    <source>
        <dbReference type="Proteomes" id="UP000475582"/>
    </source>
</evidence>
<dbReference type="PANTHER" id="PTHR42872:SF6">
    <property type="entry name" value="PROTEIN-GLUTAMATE METHYLESTERASE_PROTEIN-GLUTAMINE GLUTAMINASE"/>
    <property type="match status" value="1"/>
</dbReference>
<reference evidence="6 7" key="1">
    <citation type="submission" date="2019-11" db="EMBL/GenBank/DDBJ databases">
        <title>Type strains purchased from KCTC, JCM and DSMZ.</title>
        <authorList>
            <person name="Lu H."/>
        </authorList>
    </citation>
    <scope>NUCLEOTIDE SEQUENCE [LARGE SCALE GENOMIC DNA]</scope>
    <source>
        <strain evidence="6 7">KCTC 22382</strain>
    </source>
</reference>
<dbReference type="PANTHER" id="PTHR42872">
    <property type="entry name" value="PROTEIN-GLUTAMATE METHYLESTERASE/PROTEIN-GLUTAMINE GLUTAMINASE"/>
    <property type="match status" value="1"/>
</dbReference>
<name>A0A6L6PF52_9BURK</name>
<dbReference type="PROSITE" id="PS50122">
    <property type="entry name" value="CHEB"/>
    <property type="match status" value="1"/>
</dbReference>
<evidence type="ECO:0000313" key="6">
    <source>
        <dbReference type="EMBL" id="MTV37708.1"/>
    </source>
</evidence>
<dbReference type="GO" id="GO:0000156">
    <property type="term" value="F:phosphorelay response regulator activity"/>
    <property type="evidence" value="ECO:0007669"/>
    <property type="project" value="InterPro"/>
</dbReference>
<dbReference type="InterPro" id="IPR011247">
    <property type="entry name" value="Chemotax_prot-Glu_Me-esterase"/>
</dbReference>
<dbReference type="GO" id="GO:0005737">
    <property type="term" value="C:cytoplasm"/>
    <property type="evidence" value="ECO:0007669"/>
    <property type="project" value="InterPro"/>
</dbReference>
<feature type="active site" evidence="4">
    <location>
        <position position="21"/>
    </location>
</feature>
<keyword evidence="1 4" id="KW-0378">Hydrolase</keyword>
<protein>
    <recommendedName>
        <fullName evidence="2">protein-glutamate methylesterase</fullName>
        <ecNumber evidence="2">3.1.1.61</ecNumber>
    </recommendedName>
</protein>
<evidence type="ECO:0000256" key="1">
    <source>
        <dbReference type="ARBA" id="ARBA00022801"/>
    </source>
</evidence>
<evidence type="ECO:0000256" key="3">
    <source>
        <dbReference type="ARBA" id="ARBA00048267"/>
    </source>
</evidence>
<dbReference type="SUPFAM" id="SSF52738">
    <property type="entry name" value="Methylesterase CheB, C-terminal domain"/>
    <property type="match status" value="1"/>
</dbReference>
<dbReference type="PIRSF" id="PIRSF036461">
    <property type="entry name" value="Chmtx_methlestr"/>
    <property type="match status" value="1"/>
</dbReference>
<dbReference type="EMBL" id="WNKY01000007">
    <property type="protein sequence ID" value="MTV37708.1"/>
    <property type="molecule type" value="Genomic_DNA"/>
</dbReference>
<feature type="active site" evidence="4">
    <location>
        <position position="48"/>
    </location>
</feature>
<dbReference type="Gene3D" id="3.40.50.180">
    <property type="entry name" value="Methylesterase CheB, C-terminal domain"/>
    <property type="match status" value="1"/>
</dbReference>
<dbReference type="AlphaFoldDB" id="A0A6L6PF52"/>
<dbReference type="Pfam" id="PF01339">
    <property type="entry name" value="CheB_methylest"/>
    <property type="match status" value="1"/>
</dbReference>
<comment type="catalytic activity">
    <reaction evidence="3">
        <text>[protein]-L-glutamate 5-O-methyl ester + H2O = L-glutamyl-[protein] + methanol + H(+)</text>
        <dbReference type="Rhea" id="RHEA:23236"/>
        <dbReference type="Rhea" id="RHEA-COMP:10208"/>
        <dbReference type="Rhea" id="RHEA-COMP:10311"/>
        <dbReference type="ChEBI" id="CHEBI:15377"/>
        <dbReference type="ChEBI" id="CHEBI:15378"/>
        <dbReference type="ChEBI" id="CHEBI:17790"/>
        <dbReference type="ChEBI" id="CHEBI:29973"/>
        <dbReference type="ChEBI" id="CHEBI:82795"/>
        <dbReference type="EC" id="3.1.1.61"/>
    </reaction>
</comment>
<organism evidence="6 7">
    <name type="scientific">Duganella radicis</name>
    <dbReference type="NCBI Taxonomy" id="551988"/>
    <lineage>
        <taxon>Bacteria</taxon>
        <taxon>Pseudomonadati</taxon>
        <taxon>Pseudomonadota</taxon>
        <taxon>Betaproteobacteria</taxon>
        <taxon>Burkholderiales</taxon>
        <taxon>Oxalobacteraceae</taxon>
        <taxon>Telluria group</taxon>
        <taxon>Duganella</taxon>
    </lineage>
</organism>
<feature type="domain" description="CheB-type methylesterase" evidence="5">
    <location>
        <begin position="9"/>
        <end position="201"/>
    </location>
</feature>
<keyword evidence="7" id="KW-1185">Reference proteome</keyword>
<accession>A0A6L6PF52</accession>
<proteinExistence type="predicted"/>
<dbReference type="InterPro" id="IPR000673">
    <property type="entry name" value="Sig_transdc_resp-reg_Me-estase"/>
</dbReference>
<keyword evidence="4" id="KW-0145">Chemotaxis</keyword>
<dbReference type="GO" id="GO:0008984">
    <property type="term" value="F:protein-glutamate methylesterase activity"/>
    <property type="evidence" value="ECO:0007669"/>
    <property type="project" value="UniProtKB-EC"/>
</dbReference>
<dbReference type="GO" id="GO:0006935">
    <property type="term" value="P:chemotaxis"/>
    <property type="evidence" value="ECO:0007669"/>
    <property type="project" value="UniProtKB-UniRule"/>
</dbReference>
<dbReference type="CDD" id="cd16433">
    <property type="entry name" value="CheB"/>
    <property type="match status" value="1"/>
</dbReference>